<keyword evidence="7 11" id="KW-0695">RNA-directed DNA polymerase</keyword>
<dbReference type="GO" id="GO:0044826">
    <property type="term" value="P:viral genome integration into host DNA"/>
    <property type="evidence" value="ECO:0007669"/>
    <property type="project" value="UniProtKB-KW"/>
</dbReference>
<reference evidence="11" key="1">
    <citation type="journal article" date="1995" name="J. Virol.">
        <title>Characterization of a neurologic disease induced by a polytropic murine retrovirus: evidence for differential targeting of ecotropic and polytropic viruses in the brain.</title>
        <authorList>
            <person name="Portis J.L."/>
            <person name="Czub S."/>
            <person name="Robertson S."/>
            <person name="McAtee F."/>
            <person name="Chesebro B."/>
        </authorList>
    </citation>
    <scope>NUCLEOTIDE SEQUENCE</scope>
    <source>
        <strain evidence="11">FMCF98</strain>
    </source>
</reference>
<dbReference type="GO" id="GO:0003964">
    <property type="term" value="F:RNA-directed DNA polymerase activity"/>
    <property type="evidence" value="ECO:0007669"/>
    <property type="project" value="UniProtKB-KW"/>
</dbReference>
<dbReference type="GO" id="GO:0075713">
    <property type="term" value="P:establishment of integrated proviral latency"/>
    <property type="evidence" value="ECO:0007669"/>
    <property type="project" value="UniProtKB-KW"/>
</dbReference>
<evidence type="ECO:0000256" key="8">
    <source>
        <dbReference type="ARBA" id="ARBA00023172"/>
    </source>
</evidence>
<evidence type="ECO:0000256" key="7">
    <source>
        <dbReference type="ARBA" id="ARBA00022918"/>
    </source>
</evidence>
<dbReference type="GO" id="GO:0016787">
    <property type="term" value="F:hydrolase activity"/>
    <property type="evidence" value="ECO:0007669"/>
    <property type="project" value="UniProtKB-KW"/>
</dbReference>
<dbReference type="Gene3D" id="3.30.420.10">
    <property type="entry name" value="Ribonuclease H-like superfamily/Ribonuclease H"/>
    <property type="match status" value="1"/>
</dbReference>
<evidence type="ECO:0000256" key="1">
    <source>
        <dbReference type="ARBA" id="ARBA00022679"/>
    </source>
</evidence>
<accession>Q9WHJ6</accession>
<keyword evidence="9" id="KW-1160">Virus entry into host cell</keyword>
<dbReference type="Pfam" id="PF18697">
    <property type="entry name" value="MLVIN_C"/>
    <property type="match status" value="1"/>
</dbReference>
<evidence type="ECO:0000313" key="11">
    <source>
        <dbReference type="EMBL" id="AAD30536.1"/>
    </source>
</evidence>
<dbReference type="InterPro" id="IPR001584">
    <property type="entry name" value="Integrase_cat-core"/>
</dbReference>
<keyword evidence="4" id="KW-0255">Endonuclease</keyword>
<dbReference type="GO" id="GO:0004519">
    <property type="term" value="F:endonuclease activity"/>
    <property type="evidence" value="ECO:0007669"/>
    <property type="project" value="UniProtKB-KW"/>
</dbReference>
<dbReference type="EMBL" id="AF133256">
    <property type="protein sequence ID" value="AAD30536.1"/>
    <property type="molecule type" value="Genomic_RNA"/>
</dbReference>
<keyword evidence="5" id="KW-0378">Hydrolase</keyword>
<evidence type="ECO:0000256" key="2">
    <source>
        <dbReference type="ARBA" id="ARBA00022695"/>
    </source>
</evidence>
<protein>
    <submittedName>
        <fullName evidence="11">Reverse transcriptase</fullName>
    </submittedName>
</protein>
<dbReference type="InterPro" id="IPR012337">
    <property type="entry name" value="RNaseH-like_sf"/>
</dbReference>
<reference evidence="11" key="2">
    <citation type="submission" date="1999-03" db="EMBL/GenBank/DDBJ databases">
        <authorList>
            <person name="Chesebro B.W."/>
            <person name="Perryman S."/>
            <person name="Portis J."/>
        </authorList>
    </citation>
    <scope>NUCLEOTIDE SEQUENCE</scope>
    <source>
        <strain evidence="11">FMCF98</strain>
    </source>
</reference>
<keyword evidence="3" id="KW-0540">Nuclease</keyword>
<dbReference type="InterPro" id="IPR036397">
    <property type="entry name" value="RNaseH_sf"/>
</dbReference>
<evidence type="ECO:0000256" key="5">
    <source>
        <dbReference type="ARBA" id="ARBA00022801"/>
    </source>
</evidence>
<evidence type="ECO:0000256" key="3">
    <source>
        <dbReference type="ARBA" id="ARBA00022722"/>
    </source>
</evidence>
<evidence type="ECO:0000256" key="4">
    <source>
        <dbReference type="ARBA" id="ARBA00022759"/>
    </source>
</evidence>
<evidence type="ECO:0000259" key="10">
    <source>
        <dbReference type="PROSITE" id="PS50994"/>
    </source>
</evidence>
<proteinExistence type="predicted"/>
<keyword evidence="2" id="KW-0548">Nucleotidyltransferase</keyword>
<dbReference type="GO" id="GO:0006310">
    <property type="term" value="P:DNA recombination"/>
    <property type="evidence" value="ECO:0007669"/>
    <property type="project" value="UniProtKB-KW"/>
</dbReference>
<dbReference type="SUPFAM" id="SSF53098">
    <property type="entry name" value="Ribonuclease H-like"/>
    <property type="match status" value="1"/>
</dbReference>
<dbReference type="GO" id="GO:0003676">
    <property type="term" value="F:nucleic acid binding"/>
    <property type="evidence" value="ECO:0007669"/>
    <property type="project" value="InterPro"/>
</dbReference>
<keyword evidence="9" id="KW-1179">Viral genome integration</keyword>
<evidence type="ECO:0000256" key="9">
    <source>
        <dbReference type="ARBA" id="ARBA00023195"/>
    </source>
</evidence>
<dbReference type="PANTHER" id="PTHR41694">
    <property type="entry name" value="ENDOGENOUS RETROVIRUS GROUP K MEMBER POL PROTEIN"/>
    <property type="match status" value="1"/>
</dbReference>
<keyword evidence="1" id="KW-0808">Transferase</keyword>
<feature type="domain" description="Integrase catalytic" evidence="10">
    <location>
        <begin position="1"/>
        <end position="96"/>
    </location>
</feature>
<dbReference type="InterPro" id="IPR040643">
    <property type="entry name" value="MLVIN_C"/>
</dbReference>
<sequence length="229" mass="25466">MPQVLGTDNGPAFVSKVSQTVADLLGVDWKLHCAYRPQSSGQVERMNRTIKETLTKLTLAAGSRDWVLLLPLALYRARNTPGPHGLTPYEILYGAPPPLVNFPDPDMTKVTHNPSLQAHLQALYLVQHEVWKPLAAAYQEQLDRPVVPHPFRVGDTVWVRRHQTKNLEPRWKGPYTVLLTTPTALKVDGISAWIHAAHVKAATTPPAGTAWKVQRSQNPLKIRLTRGAP</sequence>
<gene>
    <name evidence="11" type="primary">pol</name>
</gene>
<dbReference type="Gene3D" id="2.30.30.850">
    <property type="match status" value="1"/>
</dbReference>
<organism evidence="11">
    <name type="scientific">Friend mink cell focus-inducing virus</name>
    <dbReference type="NCBI Taxonomy" id="11783"/>
    <lineage>
        <taxon>Viruses</taxon>
        <taxon>Riboviria</taxon>
        <taxon>Pararnavirae</taxon>
        <taxon>Artverviricota</taxon>
        <taxon>Revtraviricetes</taxon>
        <taxon>Ortervirales</taxon>
        <taxon>Retroviridae</taxon>
        <taxon>Orthoretrovirinae</taxon>
        <taxon>Gammaretrovirus</taxon>
        <taxon>Gammaretrovirus murleu</taxon>
        <taxon>Murine leukemia virus</taxon>
    </lineage>
</organism>
<name>Q9WHJ6_FRMCV</name>
<keyword evidence="8" id="KW-0233">DNA recombination</keyword>
<dbReference type="PANTHER" id="PTHR41694:SF5">
    <property type="entry name" value="RIBONUCLEASE H"/>
    <property type="match status" value="1"/>
</dbReference>
<keyword evidence="6" id="KW-0229">DNA integration</keyword>
<dbReference type="PROSITE" id="PS50994">
    <property type="entry name" value="INTEGRASE"/>
    <property type="match status" value="1"/>
</dbReference>
<evidence type="ECO:0000256" key="6">
    <source>
        <dbReference type="ARBA" id="ARBA00022908"/>
    </source>
</evidence>
<dbReference type="GO" id="GO:0015074">
    <property type="term" value="P:DNA integration"/>
    <property type="evidence" value="ECO:0007669"/>
    <property type="project" value="UniProtKB-KW"/>
</dbReference>
<organismHost>
    <name type="scientific">Mus terricolor</name>
    <name type="common">Earth-colored mouse</name>
    <name type="synonym">Mus dunni</name>
    <dbReference type="NCBI Taxonomy" id="254704"/>
</organismHost>